<dbReference type="EMBL" id="AUBJ02000001">
    <property type="protein sequence ID" value="MCP2331626.1"/>
    <property type="molecule type" value="Genomic_DNA"/>
</dbReference>
<evidence type="ECO:0000313" key="2">
    <source>
        <dbReference type="Proteomes" id="UP000791080"/>
    </source>
</evidence>
<dbReference type="Proteomes" id="UP000791080">
    <property type="component" value="Unassembled WGS sequence"/>
</dbReference>
<proteinExistence type="predicted"/>
<gene>
    <name evidence="1" type="ORF">G443_001896</name>
</gene>
<keyword evidence="2" id="KW-1185">Reference proteome</keyword>
<dbReference type="RefSeq" id="WP_026418431.1">
    <property type="nucleotide sequence ID" value="NZ_AUBJ02000001.1"/>
</dbReference>
<comment type="caution">
    <text evidence="1">The sequence shown here is derived from an EMBL/GenBank/DDBJ whole genome shotgun (WGS) entry which is preliminary data.</text>
</comment>
<reference evidence="1 2" key="1">
    <citation type="submission" date="2013-07" db="EMBL/GenBank/DDBJ databases">
        <authorList>
            <consortium name="DOE Joint Genome Institute"/>
            <person name="Reeve W."/>
            <person name="Huntemann M."/>
            <person name="Han J."/>
            <person name="Chen A."/>
            <person name="Kyrpides N."/>
            <person name="Mavromatis K."/>
            <person name="Markowitz V."/>
            <person name="Palaniappan K."/>
            <person name="Ivanova N."/>
            <person name="Schaumberg A."/>
            <person name="Pati A."/>
            <person name="Liolios K."/>
            <person name="Nordberg H.P."/>
            <person name="Cantor M.N."/>
            <person name="Hua S.X."/>
            <person name="Woyke T."/>
        </authorList>
    </citation>
    <scope>NUCLEOTIDE SEQUENCE [LARGE SCALE GENOMIC DNA]</scope>
    <source>
        <strain evidence="1 2">DSM 43889</strain>
    </source>
</reference>
<accession>A0ABT1JGM6</accession>
<organism evidence="1 2">
    <name type="scientific">Actinoalloteichus caeruleus DSM 43889</name>
    <dbReference type="NCBI Taxonomy" id="1120930"/>
    <lineage>
        <taxon>Bacteria</taxon>
        <taxon>Bacillati</taxon>
        <taxon>Actinomycetota</taxon>
        <taxon>Actinomycetes</taxon>
        <taxon>Pseudonocardiales</taxon>
        <taxon>Pseudonocardiaceae</taxon>
        <taxon>Actinoalloteichus</taxon>
        <taxon>Actinoalloteichus cyanogriseus</taxon>
    </lineage>
</organism>
<sequence>MRVTLDPHAAPRVATDSALVVRLRLRTELAGLSARYRGRDALEVEQAVREVWRRVAGAEIGPAQLADVTSEIQRGEAPDVVISAS</sequence>
<reference evidence="1 2" key="2">
    <citation type="submission" date="2022-06" db="EMBL/GenBank/DDBJ databases">
        <title>Genomic Encyclopedia of Type Strains, Phase I: the one thousand microbial genomes (KMG-I) project.</title>
        <authorList>
            <person name="Kyrpides N."/>
        </authorList>
    </citation>
    <scope>NUCLEOTIDE SEQUENCE [LARGE SCALE GENOMIC DNA]</scope>
    <source>
        <strain evidence="1 2">DSM 43889</strain>
    </source>
</reference>
<name>A0ABT1JGM6_ACTCY</name>
<evidence type="ECO:0000313" key="1">
    <source>
        <dbReference type="EMBL" id="MCP2331626.1"/>
    </source>
</evidence>
<protein>
    <submittedName>
        <fullName evidence="1">Uncharacterized protein</fullName>
    </submittedName>
</protein>